<keyword evidence="3 12" id="KW-0813">Transport</keyword>
<dbReference type="Gene3D" id="1.10.287.770">
    <property type="entry name" value="YojJ-like"/>
    <property type="match status" value="1"/>
</dbReference>
<keyword evidence="7" id="KW-0915">Sodium</keyword>
<proteinExistence type="inferred from homology"/>
<evidence type="ECO:0000256" key="4">
    <source>
        <dbReference type="ARBA" id="ARBA00022461"/>
    </source>
</evidence>
<keyword evidence="11 12" id="KW-0407">Ion channel</keyword>
<protein>
    <submittedName>
        <fullName evidence="14">Uncharacterized protein</fullName>
    </submittedName>
</protein>
<feature type="non-terminal residue" evidence="14">
    <location>
        <position position="121"/>
    </location>
</feature>
<comment type="similarity">
    <text evidence="2 12">Belongs to the amiloride-sensitive sodium channel (TC 1.A.6) family.</text>
</comment>
<keyword evidence="15" id="KW-1185">Reference proteome</keyword>
<keyword evidence="9 13" id="KW-0472">Membrane</keyword>
<evidence type="ECO:0000313" key="14">
    <source>
        <dbReference type="EMBL" id="CAL1262862.1"/>
    </source>
</evidence>
<evidence type="ECO:0000256" key="9">
    <source>
        <dbReference type="ARBA" id="ARBA00023136"/>
    </source>
</evidence>
<sequence>MYPSTNASVCRYQVISNFYFKQCANTCSRACKREDYQIDVEEYASLLSLKEKEETQECISVIRLAFNRMEVKKFSYYPKYQRNELFSYIGGYLGVWLGISLIAISDLLETFYIVMKVIVAA</sequence>
<keyword evidence="5 12" id="KW-0812">Transmembrane</keyword>
<reference evidence="14 15" key="1">
    <citation type="submission" date="2024-04" db="EMBL/GenBank/DDBJ databases">
        <authorList>
            <person name="Rising A."/>
            <person name="Reimegard J."/>
            <person name="Sonavane S."/>
            <person name="Akerstrom W."/>
            <person name="Nylinder S."/>
            <person name="Hedman E."/>
            <person name="Kallberg Y."/>
        </authorList>
    </citation>
    <scope>NUCLEOTIDE SEQUENCE [LARGE SCALE GENOMIC DNA]</scope>
</reference>
<comment type="caution">
    <text evidence="14">The sequence shown here is derived from an EMBL/GenBank/DDBJ whole genome shotgun (WGS) entry which is preliminary data.</text>
</comment>
<evidence type="ECO:0000256" key="6">
    <source>
        <dbReference type="ARBA" id="ARBA00022989"/>
    </source>
</evidence>
<feature type="transmembrane region" description="Helical" evidence="13">
    <location>
        <begin position="85"/>
        <end position="105"/>
    </location>
</feature>
<evidence type="ECO:0000256" key="10">
    <source>
        <dbReference type="ARBA" id="ARBA00023201"/>
    </source>
</evidence>
<accession>A0AAV1YV73</accession>
<organism evidence="14 15">
    <name type="scientific">Larinioides sclopetarius</name>
    <dbReference type="NCBI Taxonomy" id="280406"/>
    <lineage>
        <taxon>Eukaryota</taxon>
        <taxon>Metazoa</taxon>
        <taxon>Ecdysozoa</taxon>
        <taxon>Arthropoda</taxon>
        <taxon>Chelicerata</taxon>
        <taxon>Arachnida</taxon>
        <taxon>Araneae</taxon>
        <taxon>Araneomorphae</taxon>
        <taxon>Entelegynae</taxon>
        <taxon>Araneoidea</taxon>
        <taxon>Araneidae</taxon>
        <taxon>Larinioides</taxon>
    </lineage>
</organism>
<evidence type="ECO:0000256" key="12">
    <source>
        <dbReference type="RuleBase" id="RU000679"/>
    </source>
</evidence>
<keyword evidence="4 12" id="KW-0894">Sodium channel</keyword>
<keyword evidence="8 12" id="KW-0406">Ion transport</keyword>
<evidence type="ECO:0000256" key="3">
    <source>
        <dbReference type="ARBA" id="ARBA00022448"/>
    </source>
</evidence>
<evidence type="ECO:0000256" key="5">
    <source>
        <dbReference type="ARBA" id="ARBA00022692"/>
    </source>
</evidence>
<evidence type="ECO:0000256" key="8">
    <source>
        <dbReference type="ARBA" id="ARBA00023065"/>
    </source>
</evidence>
<dbReference type="Proteomes" id="UP001497382">
    <property type="component" value="Unassembled WGS sequence"/>
</dbReference>
<name>A0AAV1YV73_9ARAC</name>
<gene>
    <name evidence="14" type="ORF">LARSCL_LOCUS1241</name>
</gene>
<keyword evidence="6 13" id="KW-1133">Transmembrane helix</keyword>
<dbReference type="GO" id="GO:0005272">
    <property type="term" value="F:sodium channel activity"/>
    <property type="evidence" value="ECO:0007669"/>
    <property type="project" value="UniProtKB-KW"/>
</dbReference>
<evidence type="ECO:0000256" key="1">
    <source>
        <dbReference type="ARBA" id="ARBA00004141"/>
    </source>
</evidence>
<dbReference type="Pfam" id="PF00858">
    <property type="entry name" value="ASC"/>
    <property type="match status" value="1"/>
</dbReference>
<evidence type="ECO:0000313" key="15">
    <source>
        <dbReference type="Proteomes" id="UP001497382"/>
    </source>
</evidence>
<evidence type="ECO:0000256" key="11">
    <source>
        <dbReference type="ARBA" id="ARBA00023303"/>
    </source>
</evidence>
<comment type="subcellular location">
    <subcellularLocation>
        <location evidence="1">Membrane</location>
        <topology evidence="1">Multi-pass membrane protein</topology>
    </subcellularLocation>
</comment>
<keyword evidence="10 12" id="KW-0739">Sodium transport</keyword>
<evidence type="ECO:0000256" key="2">
    <source>
        <dbReference type="ARBA" id="ARBA00007193"/>
    </source>
</evidence>
<dbReference type="EMBL" id="CAXIEN010000007">
    <property type="protein sequence ID" value="CAL1262862.1"/>
    <property type="molecule type" value="Genomic_DNA"/>
</dbReference>
<evidence type="ECO:0000256" key="7">
    <source>
        <dbReference type="ARBA" id="ARBA00023053"/>
    </source>
</evidence>
<dbReference type="InterPro" id="IPR001873">
    <property type="entry name" value="ENaC"/>
</dbReference>
<evidence type="ECO:0000256" key="13">
    <source>
        <dbReference type="SAM" id="Phobius"/>
    </source>
</evidence>
<dbReference type="AlphaFoldDB" id="A0AAV1YV73"/>
<dbReference type="GO" id="GO:0016020">
    <property type="term" value="C:membrane"/>
    <property type="evidence" value="ECO:0007669"/>
    <property type="project" value="UniProtKB-SubCell"/>
</dbReference>